<evidence type="ECO:0000256" key="1">
    <source>
        <dbReference type="RuleBase" id="RU004915"/>
    </source>
</evidence>
<dbReference type="GO" id="GO:0030598">
    <property type="term" value="F:rRNA N-glycosylase activity"/>
    <property type="evidence" value="ECO:0007669"/>
    <property type="project" value="UniProtKB-EC"/>
</dbReference>
<evidence type="ECO:0000313" key="4">
    <source>
        <dbReference type="EMBL" id="KAJ6813359.1"/>
    </source>
</evidence>
<organism evidence="4 5">
    <name type="scientific">Iris pallida</name>
    <name type="common">Sweet iris</name>
    <dbReference type="NCBI Taxonomy" id="29817"/>
    <lineage>
        <taxon>Eukaryota</taxon>
        <taxon>Viridiplantae</taxon>
        <taxon>Streptophyta</taxon>
        <taxon>Embryophyta</taxon>
        <taxon>Tracheophyta</taxon>
        <taxon>Spermatophyta</taxon>
        <taxon>Magnoliopsida</taxon>
        <taxon>Liliopsida</taxon>
        <taxon>Asparagales</taxon>
        <taxon>Iridaceae</taxon>
        <taxon>Iridoideae</taxon>
        <taxon>Irideae</taxon>
        <taxon>Iris</taxon>
    </lineage>
</organism>
<name>A0AAX6FAX4_IRIPA</name>
<dbReference type="PRINTS" id="PR00396">
    <property type="entry name" value="SHIGARICIN"/>
</dbReference>
<keyword evidence="2" id="KW-0812">Transmembrane</keyword>
<dbReference type="Proteomes" id="UP001140949">
    <property type="component" value="Unassembled WGS sequence"/>
</dbReference>
<dbReference type="InterPro" id="IPR036041">
    <property type="entry name" value="Ribosome-inact_prot_sf"/>
</dbReference>
<dbReference type="InterPro" id="IPR001574">
    <property type="entry name" value="Ribosome_inactivat_prot"/>
</dbReference>
<accession>A0AAX6FAX4</accession>
<keyword evidence="2" id="KW-1133">Transmembrane helix</keyword>
<dbReference type="InterPro" id="IPR016139">
    <property type="entry name" value="Ribosome_inactivat_prot_sub2"/>
</dbReference>
<gene>
    <name evidence="4" type="ORF">M6B38_143710</name>
</gene>
<dbReference type="PANTHER" id="PTHR33453:SF34">
    <property type="entry name" value="RIBOSOME-INACTIVATING PROTEIN"/>
    <property type="match status" value="1"/>
</dbReference>
<keyword evidence="1" id="KW-0652">Protein synthesis inhibitor</keyword>
<keyword evidence="2" id="KW-0472">Membrane</keyword>
<dbReference type="InterPro" id="IPR017989">
    <property type="entry name" value="Ribosome_inactivat_1/2"/>
</dbReference>
<keyword evidence="1" id="KW-0800">Toxin</keyword>
<dbReference type="GO" id="GO:0090729">
    <property type="term" value="F:toxin activity"/>
    <property type="evidence" value="ECO:0007669"/>
    <property type="project" value="UniProtKB-KW"/>
</dbReference>
<dbReference type="EC" id="3.2.2.22" evidence="1"/>
<feature type="chain" id="PRO_5043421891" description="rRNA N-glycosylase" evidence="3">
    <location>
        <begin position="25"/>
        <end position="342"/>
    </location>
</feature>
<reference evidence="4" key="1">
    <citation type="journal article" date="2023" name="GigaByte">
        <title>Genome assembly of the bearded iris, Iris pallida Lam.</title>
        <authorList>
            <person name="Bruccoleri R.E."/>
            <person name="Oakeley E.J."/>
            <person name="Faust A.M.E."/>
            <person name="Altorfer M."/>
            <person name="Dessus-Babus S."/>
            <person name="Burckhardt D."/>
            <person name="Oertli M."/>
            <person name="Naumann U."/>
            <person name="Petersen F."/>
            <person name="Wong J."/>
        </authorList>
    </citation>
    <scope>NUCLEOTIDE SEQUENCE</scope>
    <source>
        <strain evidence="4">GSM-AAB239-AS_SAM_17_03QT</strain>
    </source>
</reference>
<dbReference type="Pfam" id="PF00161">
    <property type="entry name" value="RIP"/>
    <property type="match status" value="1"/>
</dbReference>
<evidence type="ECO:0000313" key="5">
    <source>
        <dbReference type="Proteomes" id="UP001140949"/>
    </source>
</evidence>
<dbReference type="PANTHER" id="PTHR33453">
    <property type="match status" value="1"/>
</dbReference>
<dbReference type="AlphaFoldDB" id="A0AAX6FAX4"/>
<dbReference type="InterPro" id="IPR016138">
    <property type="entry name" value="Ribosome_inactivat_prot_sub1"/>
</dbReference>
<comment type="similarity">
    <text evidence="1">Belongs to the ribosome-inactivating protein family.</text>
</comment>
<reference evidence="4" key="2">
    <citation type="submission" date="2023-04" db="EMBL/GenBank/DDBJ databases">
        <authorList>
            <person name="Bruccoleri R.E."/>
            <person name="Oakeley E.J."/>
            <person name="Faust A.-M."/>
            <person name="Dessus-Babus S."/>
            <person name="Altorfer M."/>
            <person name="Burckhardt D."/>
            <person name="Oertli M."/>
            <person name="Naumann U."/>
            <person name="Petersen F."/>
            <person name="Wong J."/>
        </authorList>
    </citation>
    <scope>NUCLEOTIDE SEQUENCE</scope>
    <source>
        <strain evidence="4">GSM-AAB239-AS_SAM_17_03QT</strain>
        <tissue evidence="4">Leaf</tissue>
    </source>
</reference>
<protein>
    <recommendedName>
        <fullName evidence="1">rRNA N-glycosylase</fullName>
        <ecNumber evidence="1">3.2.2.22</ecNumber>
    </recommendedName>
</protein>
<sequence length="342" mass="38486">MKMWFVLAITCVWWAAIVGPAVWGCSSSLSVTGGGYNNAPSYNTVEFSVIGCNKRTYRAFLESLRTRSSNGTRVHDILLLPAQSGFRQDLLLVKLFDWKDDSITLVLNRTNVYVIAYQAKNRSYLLADTPNNTELYGNNPHRFSFTGSYIELQRVAGENREKIDLGINELAQAVDTLHYWSPTQSEKVVARSLIVLIQSVSETARFRRIEERVTNNIIDDRTPILYENFRPGVGVISLETNWETLSTAVQLSSKGVFLQEVKLQVNKTTTIEIKNAATARTVYVGYCGLALPIFLLFKECPCVRASICLKCHCVLVFLIVSVVCLELVLSLYKFSMINKIVL</sequence>
<comment type="caution">
    <text evidence="4">The sequence shown here is derived from an EMBL/GenBank/DDBJ whole genome shotgun (WGS) entry which is preliminary data.</text>
</comment>
<comment type="catalytic activity">
    <reaction evidence="1">
        <text>Endohydrolysis of the N-glycosidic bond at one specific adenosine on the 28S rRNA.</text>
        <dbReference type="EC" id="3.2.2.22"/>
    </reaction>
</comment>
<dbReference type="GO" id="GO:0006952">
    <property type="term" value="P:defense response"/>
    <property type="evidence" value="ECO:0007669"/>
    <property type="project" value="UniProtKB-KW"/>
</dbReference>
<keyword evidence="1" id="KW-0611">Plant defense</keyword>
<dbReference type="EMBL" id="JANAVB010030419">
    <property type="protein sequence ID" value="KAJ6813359.1"/>
    <property type="molecule type" value="Genomic_DNA"/>
</dbReference>
<dbReference type="GO" id="GO:0017148">
    <property type="term" value="P:negative regulation of translation"/>
    <property type="evidence" value="ECO:0007669"/>
    <property type="project" value="UniProtKB-KW"/>
</dbReference>
<feature type="transmembrane region" description="Helical" evidence="2">
    <location>
        <begin position="314"/>
        <end position="332"/>
    </location>
</feature>
<keyword evidence="5" id="KW-1185">Reference proteome</keyword>
<evidence type="ECO:0000256" key="3">
    <source>
        <dbReference type="SAM" id="SignalP"/>
    </source>
</evidence>
<keyword evidence="1" id="KW-0378">Hydrolase</keyword>
<proteinExistence type="inferred from homology"/>
<dbReference type="Gene3D" id="3.40.420.10">
    <property type="entry name" value="Ricin (A subunit), domain 1"/>
    <property type="match status" value="1"/>
</dbReference>
<dbReference type="Gene3D" id="4.10.470.10">
    <property type="entry name" value="Ricin (A Subunit), domain 2"/>
    <property type="match status" value="1"/>
</dbReference>
<feature type="signal peptide" evidence="3">
    <location>
        <begin position="1"/>
        <end position="24"/>
    </location>
</feature>
<keyword evidence="3" id="KW-0732">Signal</keyword>
<evidence type="ECO:0000256" key="2">
    <source>
        <dbReference type="SAM" id="Phobius"/>
    </source>
</evidence>
<dbReference type="SUPFAM" id="SSF56371">
    <property type="entry name" value="Ribosome inactivating proteins (RIP)"/>
    <property type="match status" value="1"/>
</dbReference>